<dbReference type="Proteomes" id="UP000001520">
    <property type="component" value="Plasmid megaplasmid pDF308"/>
</dbReference>
<keyword evidence="2" id="KW-1185">Reference proteome</keyword>
<dbReference type="EMBL" id="AP011530">
    <property type="protein sequence ID" value="BAI81839.1"/>
    <property type="molecule type" value="Genomic_DNA"/>
</dbReference>
<evidence type="ECO:0000313" key="1">
    <source>
        <dbReference type="EMBL" id="BAI81839.1"/>
    </source>
</evidence>
<organism evidence="1 2">
    <name type="scientific">Deferribacter desulfuricans (strain DSM 14783 / JCM 11476 / NBRC 101012 / SSM1)</name>
    <dbReference type="NCBI Taxonomy" id="639282"/>
    <lineage>
        <taxon>Bacteria</taxon>
        <taxon>Pseudomonadati</taxon>
        <taxon>Deferribacterota</taxon>
        <taxon>Deferribacteres</taxon>
        <taxon>Deferribacterales</taxon>
        <taxon>Deferribacteraceae</taxon>
        <taxon>Deferribacter</taxon>
    </lineage>
</organism>
<dbReference type="AlphaFoldDB" id="D3PF47"/>
<keyword evidence="1" id="KW-0614">Plasmid</keyword>
<sequence length="204" mass="24305">MLNYLTRTFGDYMMENIEFIEKISELTNKMNYFIQHHEKILSNLKEEYKNNHNHGNLINKFIPIDQFNDYLKMSLIRYKTNLFHEYIVLKRKYHLSDEQLLNYLISLRKQTVNTTGKGGYKFSKILQKINTSINDLASILQTQYNIQNVKVYNIFENMGKLSIDILLPVFEEIYTQLENIQNMNARNQLTNNYGINLNNQDISL</sequence>
<name>D3PF47_DEFDS</name>
<reference evidence="1 2" key="1">
    <citation type="journal article" date="2010" name="DNA Res.">
        <title>Bacterial lifestyle in a deep-sea hydrothermal vent chimney revealed by the genome sequence of the thermophilic bacterium Deferribacter desulfuricans SSM1.</title>
        <authorList>
            <person name="Takaki Y."/>
            <person name="Shimamura S."/>
            <person name="Nakagawa S."/>
            <person name="Fukuhara Y."/>
            <person name="Horikawa H."/>
            <person name="Ankai A."/>
            <person name="Harada T."/>
            <person name="Hosoyama A."/>
            <person name="Oguchi A."/>
            <person name="Fukui S."/>
            <person name="Fujita N."/>
            <person name="Takami H."/>
            <person name="Takai K."/>
        </authorList>
    </citation>
    <scope>NUCLEOTIDE SEQUENCE [LARGE SCALE GENOMIC DNA]</scope>
    <source>
        <strain evidence="2">DSM 14783 / JCM 11476 / NBRC 101012 / SSM1</strain>
        <plasmid evidence="2">Plasmid megaplasmid pDF308</plasmid>
    </source>
</reference>
<proteinExistence type="predicted"/>
<dbReference type="RefSeq" id="WP_013009051.1">
    <property type="nucleotide sequence ID" value="NC_013940.1"/>
</dbReference>
<evidence type="ECO:0000313" key="2">
    <source>
        <dbReference type="Proteomes" id="UP000001520"/>
    </source>
</evidence>
<gene>
    <name evidence="1" type="ordered locus">DEFDS_P219</name>
</gene>
<protein>
    <submittedName>
        <fullName evidence="1">Uncharacterized protein</fullName>
    </submittedName>
</protein>
<dbReference type="HOGENOM" id="CLU_1341427_0_0_0"/>
<dbReference type="KEGG" id="ddf:DEFDS_P219"/>
<accession>D3PF47</accession>
<geneLocation type="plasmid" evidence="1 2">
    <name>megaplasmid pDF308</name>
</geneLocation>